<evidence type="ECO:0000256" key="8">
    <source>
        <dbReference type="ARBA" id="ARBA00023239"/>
    </source>
</evidence>
<dbReference type="GO" id="GO:0000166">
    <property type="term" value="F:nucleotide binding"/>
    <property type="evidence" value="ECO:0007669"/>
    <property type="project" value="UniProtKB-KW"/>
</dbReference>
<evidence type="ECO:0000256" key="7">
    <source>
        <dbReference type="ARBA" id="ARBA00023027"/>
    </source>
</evidence>
<feature type="domain" description="3-dehydroquinate synthase N-terminal" evidence="12">
    <location>
        <begin position="72"/>
        <end position="183"/>
    </location>
</feature>
<dbReference type="SUPFAM" id="SSF56796">
    <property type="entry name" value="Dehydroquinate synthase-like"/>
    <property type="match status" value="1"/>
</dbReference>
<dbReference type="PANTHER" id="PTHR43622:SF1">
    <property type="entry name" value="3-DEHYDROQUINATE SYNTHASE"/>
    <property type="match status" value="1"/>
</dbReference>
<dbReference type="GO" id="GO:0005737">
    <property type="term" value="C:cytoplasm"/>
    <property type="evidence" value="ECO:0007669"/>
    <property type="project" value="InterPro"/>
</dbReference>
<organism evidence="14 15">
    <name type="scientific">Candidatus Kaiserbacteria bacterium RIFCSPHIGHO2_01_FULL_55_17</name>
    <dbReference type="NCBI Taxonomy" id="1798484"/>
    <lineage>
        <taxon>Bacteria</taxon>
        <taxon>Candidatus Kaiseribacteriota</taxon>
    </lineage>
</organism>
<dbReference type="GO" id="GO:0003856">
    <property type="term" value="F:3-dehydroquinate synthase activity"/>
    <property type="evidence" value="ECO:0007669"/>
    <property type="project" value="UniProtKB-UniRule"/>
</dbReference>
<keyword evidence="11" id="KW-1133">Transmembrane helix</keyword>
<reference evidence="14 15" key="1">
    <citation type="journal article" date="2016" name="Nat. Commun.">
        <title>Thousands of microbial genomes shed light on interconnected biogeochemical processes in an aquifer system.</title>
        <authorList>
            <person name="Anantharaman K."/>
            <person name="Brown C.T."/>
            <person name="Hug L.A."/>
            <person name="Sharon I."/>
            <person name="Castelle C.J."/>
            <person name="Probst A.J."/>
            <person name="Thomas B.C."/>
            <person name="Singh A."/>
            <person name="Wilkins M.J."/>
            <person name="Karaoz U."/>
            <person name="Brodie E.L."/>
            <person name="Williams K.H."/>
            <person name="Hubbard S.S."/>
            <person name="Banfield J.F."/>
        </authorList>
    </citation>
    <scope>NUCLEOTIDE SEQUENCE [LARGE SCALE GENOMIC DNA]</scope>
</reference>
<comment type="caution">
    <text evidence="14">The sequence shown here is derived from an EMBL/GenBank/DDBJ whole genome shotgun (WGS) entry which is preliminary data.</text>
</comment>
<keyword evidence="8" id="KW-0456">Lyase</keyword>
<accession>A0A1F6D812</accession>
<keyword evidence="11" id="KW-0472">Membrane</keyword>
<name>A0A1F6D812_9BACT</name>
<comment type="cofactor">
    <cofactor evidence="3">
        <name>Zn(2+)</name>
        <dbReference type="ChEBI" id="CHEBI:29105"/>
    </cofactor>
</comment>
<dbReference type="GO" id="GO:0009073">
    <property type="term" value="P:aromatic amino acid family biosynthetic process"/>
    <property type="evidence" value="ECO:0007669"/>
    <property type="project" value="InterPro"/>
</dbReference>
<keyword evidence="7" id="KW-0520">NAD</keyword>
<evidence type="ECO:0000256" key="5">
    <source>
        <dbReference type="ARBA" id="ARBA00022741"/>
    </source>
</evidence>
<sequence length="371" mass="40730">MNITPKKLSVKIKGASYPIVIGVRLEKELLRAVAREGKRRIAIIADTKTHALFGSSLVRALKKDGRAVDLLSFPPGERRKNQKTVVALHHALLKKHFGRDTLIIALGGGVVGDVAGFVAATYLRGVPYIQIPTTLMAIIDSSVGGKVGVDTKYGKNLIGAFYQPRAVIADISRVASLPERQVVNGLIEAVKKFITNDKHSLPLALQFDTAHPLKDPRLLQRIVYASVRSKVRVVMADEEEHNERRILNFGHTVGHAIEFVSKYTLPHGFAVAYGMLVEAKVAELLGILPPEERFLLQGILARFGFEGSALKRYPVGKVLHALKGDKKARRGVPHYVLLKRVGSVYTKGGQYAHPVSERIVRKAYEAARSAP</sequence>
<dbReference type="GO" id="GO:0009423">
    <property type="term" value="P:chorismate biosynthetic process"/>
    <property type="evidence" value="ECO:0007669"/>
    <property type="project" value="UniProtKB-UniRule"/>
</dbReference>
<feature type="domain" description="3-dehydroquinate synthase C-terminal" evidence="13">
    <location>
        <begin position="185"/>
        <end position="328"/>
    </location>
</feature>
<feature type="transmembrane region" description="Helical" evidence="11">
    <location>
        <begin position="102"/>
        <end position="123"/>
    </location>
</feature>
<keyword evidence="6" id="KW-0862">Zinc</keyword>
<dbReference type="AlphaFoldDB" id="A0A1F6D812"/>
<dbReference type="CDD" id="cd08195">
    <property type="entry name" value="DHQS"/>
    <property type="match status" value="1"/>
</dbReference>
<evidence type="ECO:0000256" key="1">
    <source>
        <dbReference type="ARBA" id="ARBA00001911"/>
    </source>
</evidence>
<evidence type="ECO:0000313" key="15">
    <source>
        <dbReference type="Proteomes" id="UP000177958"/>
    </source>
</evidence>
<dbReference type="GO" id="GO:0046872">
    <property type="term" value="F:metal ion binding"/>
    <property type="evidence" value="ECO:0007669"/>
    <property type="project" value="UniProtKB-KW"/>
</dbReference>
<keyword evidence="9" id="KW-0170">Cobalt</keyword>
<dbReference type="InterPro" id="IPR030963">
    <property type="entry name" value="DHQ_synth_fam"/>
</dbReference>
<dbReference type="InterPro" id="IPR056179">
    <property type="entry name" value="DHQS_C"/>
</dbReference>
<dbReference type="InterPro" id="IPR030960">
    <property type="entry name" value="DHQS/DOIS_N"/>
</dbReference>
<keyword evidence="5" id="KW-0547">Nucleotide-binding</keyword>
<comment type="cofactor">
    <cofactor evidence="2">
        <name>Co(2+)</name>
        <dbReference type="ChEBI" id="CHEBI:48828"/>
    </cofactor>
</comment>
<dbReference type="EC" id="4.2.3.4" evidence="10"/>
<dbReference type="Proteomes" id="UP000177958">
    <property type="component" value="Unassembled WGS sequence"/>
</dbReference>
<protein>
    <recommendedName>
        <fullName evidence="10">3-dehydroquinate synthase</fullName>
        <ecNumber evidence="10">4.2.3.4</ecNumber>
    </recommendedName>
</protein>
<evidence type="ECO:0000256" key="10">
    <source>
        <dbReference type="NCBIfam" id="TIGR01357"/>
    </source>
</evidence>
<keyword evidence="11" id="KW-0812">Transmembrane</keyword>
<comment type="cofactor">
    <cofactor evidence="1">
        <name>NAD(+)</name>
        <dbReference type="ChEBI" id="CHEBI:57540"/>
    </cofactor>
</comment>
<dbReference type="PANTHER" id="PTHR43622">
    <property type="entry name" value="3-DEHYDROQUINATE SYNTHASE"/>
    <property type="match status" value="1"/>
</dbReference>
<dbReference type="InterPro" id="IPR050071">
    <property type="entry name" value="Dehydroquinate_synthase"/>
</dbReference>
<evidence type="ECO:0000256" key="6">
    <source>
        <dbReference type="ARBA" id="ARBA00022833"/>
    </source>
</evidence>
<dbReference type="PIRSF" id="PIRSF001455">
    <property type="entry name" value="DHQ_synth"/>
    <property type="match status" value="1"/>
</dbReference>
<keyword evidence="4" id="KW-0479">Metal-binding</keyword>
<dbReference type="Gene3D" id="3.40.50.1970">
    <property type="match status" value="1"/>
</dbReference>
<evidence type="ECO:0000256" key="4">
    <source>
        <dbReference type="ARBA" id="ARBA00022723"/>
    </source>
</evidence>
<dbReference type="FunFam" id="3.40.50.1970:FF:000007">
    <property type="entry name" value="Pentafunctional AROM polypeptide"/>
    <property type="match status" value="1"/>
</dbReference>
<evidence type="ECO:0000259" key="12">
    <source>
        <dbReference type="Pfam" id="PF01761"/>
    </source>
</evidence>
<evidence type="ECO:0000259" key="13">
    <source>
        <dbReference type="Pfam" id="PF24621"/>
    </source>
</evidence>
<dbReference type="Pfam" id="PF24621">
    <property type="entry name" value="DHQS_C"/>
    <property type="match status" value="1"/>
</dbReference>
<evidence type="ECO:0000256" key="11">
    <source>
        <dbReference type="SAM" id="Phobius"/>
    </source>
</evidence>
<gene>
    <name evidence="14" type="ORF">A2853_01740</name>
</gene>
<dbReference type="InterPro" id="IPR016037">
    <property type="entry name" value="DHQ_synth_AroB"/>
</dbReference>
<dbReference type="Pfam" id="PF01761">
    <property type="entry name" value="DHQ_synthase"/>
    <property type="match status" value="1"/>
</dbReference>
<dbReference type="EMBL" id="MFKX01000021">
    <property type="protein sequence ID" value="OGG57569.1"/>
    <property type="molecule type" value="Genomic_DNA"/>
</dbReference>
<evidence type="ECO:0000256" key="2">
    <source>
        <dbReference type="ARBA" id="ARBA00001941"/>
    </source>
</evidence>
<evidence type="ECO:0000313" key="14">
    <source>
        <dbReference type="EMBL" id="OGG57569.1"/>
    </source>
</evidence>
<evidence type="ECO:0000256" key="3">
    <source>
        <dbReference type="ARBA" id="ARBA00001947"/>
    </source>
</evidence>
<evidence type="ECO:0000256" key="9">
    <source>
        <dbReference type="ARBA" id="ARBA00023285"/>
    </source>
</evidence>
<dbReference type="Gene3D" id="1.20.1090.10">
    <property type="entry name" value="Dehydroquinate synthase-like - alpha domain"/>
    <property type="match status" value="1"/>
</dbReference>
<proteinExistence type="predicted"/>
<dbReference type="NCBIfam" id="TIGR01357">
    <property type="entry name" value="aroB"/>
    <property type="match status" value="1"/>
</dbReference>